<evidence type="ECO:0000313" key="2">
    <source>
        <dbReference type="Proteomes" id="UP000182248"/>
    </source>
</evidence>
<sequence length="205" mass="23802">MKNQIISKNLCIESLIKEAQRLELNISNSYLKSYPYFIAYFQAIPELKPEHLVIGSHMVYGWMPRVLSYNGYDDERVLQLCNKAKRKEGALLKKEELEYLKSAINNSMVGLSKLLHFINPQHYAIWDSHILRYATGISGNPGARVGNVDLYLNYLKKLEIVAQDKRYPEIEAVVLKKLKVKKDTLYPYRVVEMVMFETQRGKKKG</sequence>
<protein>
    <submittedName>
        <fullName evidence="1">Uncharacterized protein</fullName>
    </submittedName>
</protein>
<dbReference type="OrthoDB" id="9182769at2"/>
<proteinExistence type="predicted"/>
<evidence type="ECO:0000313" key="1">
    <source>
        <dbReference type="EMBL" id="SFW77755.1"/>
    </source>
</evidence>
<reference evidence="1 2" key="1">
    <citation type="submission" date="2016-11" db="EMBL/GenBank/DDBJ databases">
        <authorList>
            <person name="Jaros S."/>
            <person name="Januszkiewicz K."/>
            <person name="Wedrychowicz H."/>
        </authorList>
    </citation>
    <scope>NUCLEOTIDE SEQUENCE [LARGE SCALE GENOMIC DNA]</scope>
    <source>
        <strain evidence="1 2">CGMCC 1.12145</strain>
    </source>
</reference>
<dbReference type="STRING" id="1150368.SAMN02927921_04265"/>
<organism evidence="1 2">
    <name type="scientific">Sinomicrobium oceani</name>
    <dbReference type="NCBI Taxonomy" id="1150368"/>
    <lineage>
        <taxon>Bacteria</taxon>
        <taxon>Pseudomonadati</taxon>
        <taxon>Bacteroidota</taxon>
        <taxon>Flavobacteriia</taxon>
        <taxon>Flavobacteriales</taxon>
        <taxon>Flavobacteriaceae</taxon>
        <taxon>Sinomicrobium</taxon>
    </lineage>
</organism>
<dbReference type="Proteomes" id="UP000182248">
    <property type="component" value="Unassembled WGS sequence"/>
</dbReference>
<gene>
    <name evidence="1" type="ORF">SAMN02927921_04265</name>
</gene>
<accession>A0A1K1S051</accession>
<dbReference type="AlphaFoldDB" id="A0A1K1S051"/>
<dbReference type="EMBL" id="FPJE01000049">
    <property type="protein sequence ID" value="SFW77755.1"/>
    <property type="molecule type" value="Genomic_DNA"/>
</dbReference>
<name>A0A1K1S051_9FLAO</name>
<keyword evidence="2" id="KW-1185">Reference proteome</keyword>
<dbReference type="RefSeq" id="WP_072319475.1">
    <property type="nucleotide sequence ID" value="NZ_FPJE01000049.1"/>
</dbReference>